<comment type="caution">
    <text evidence="1">The sequence shown here is derived from an EMBL/GenBank/DDBJ whole genome shotgun (WGS) entry which is preliminary data.</text>
</comment>
<name>A0ABQ7UNZ0_SOLTU</name>
<gene>
    <name evidence="1" type="ORF">KY290_029991</name>
</gene>
<protein>
    <submittedName>
        <fullName evidence="1">Uncharacterized protein</fullName>
    </submittedName>
</protein>
<dbReference type="Proteomes" id="UP000826656">
    <property type="component" value="Unassembled WGS sequence"/>
</dbReference>
<reference evidence="1 2" key="1">
    <citation type="journal article" date="2021" name="bioRxiv">
        <title>Chromosome-scale and haplotype-resolved genome assembly of a tetraploid potato cultivar.</title>
        <authorList>
            <person name="Sun H."/>
            <person name="Jiao W.-B."/>
            <person name="Krause K."/>
            <person name="Campoy J.A."/>
            <person name="Goel M."/>
            <person name="Folz-Donahue K."/>
            <person name="Kukat C."/>
            <person name="Huettel B."/>
            <person name="Schneeberger K."/>
        </authorList>
    </citation>
    <scope>NUCLEOTIDE SEQUENCE [LARGE SCALE GENOMIC DNA]</scope>
    <source>
        <strain evidence="1">SolTubOtavaFocal</strain>
        <tissue evidence="1">Leaves</tissue>
    </source>
</reference>
<sequence>MGGSVGGRRLTGCTVAPTVMDGASRVRIHSIIGYLRDRLQVDPIGDNTPVELVEKMAKHYMLVILWGILFSNTSRNLFSLQYLVFLDPIQDVVGEPTTMCILELLEMLDKYFRDWDNRHRCLVVEVDDGTIGAGFRLWYLQYGRLLIYVEAEAGEEVDGLHIHQFGESDIMNLLDMSFDPYSRPTRDVDELGRMSYRSVIGIGDYILDMVGTSGTAHCETQDTAFYSIQDFIEGLLDDLIESQIHTMGPSSTADPFLMTII</sequence>
<keyword evidence="2" id="KW-1185">Reference proteome</keyword>
<accession>A0ABQ7UNZ0</accession>
<evidence type="ECO:0000313" key="1">
    <source>
        <dbReference type="EMBL" id="KAH0750759.1"/>
    </source>
</evidence>
<dbReference type="EMBL" id="JAIVGD010000019">
    <property type="protein sequence ID" value="KAH0750759.1"/>
    <property type="molecule type" value="Genomic_DNA"/>
</dbReference>
<organism evidence="1 2">
    <name type="scientific">Solanum tuberosum</name>
    <name type="common">Potato</name>
    <dbReference type="NCBI Taxonomy" id="4113"/>
    <lineage>
        <taxon>Eukaryota</taxon>
        <taxon>Viridiplantae</taxon>
        <taxon>Streptophyta</taxon>
        <taxon>Embryophyta</taxon>
        <taxon>Tracheophyta</taxon>
        <taxon>Spermatophyta</taxon>
        <taxon>Magnoliopsida</taxon>
        <taxon>eudicotyledons</taxon>
        <taxon>Gunneridae</taxon>
        <taxon>Pentapetalae</taxon>
        <taxon>asterids</taxon>
        <taxon>lamiids</taxon>
        <taxon>Solanales</taxon>
        <taxon>Solanaceae</taxon>
        <taxon>Solanoideae</taxon>
        <taxon>Solaneae</taxon>
        <taxon>Solanum</taxon>
    </lineage>
</organism>
<evidence type="ECO:0000313" key="2">
    <source>
        <dbReference type="Proteomes" id="UP000826656"/>
    </source>
</evidence>
<proteinExistence type="predicted"/>